<keyword evidence="2" id="KW-0496">Mitochondrion</keyword>
<dbReference type="InterPro" id="IPR047088">
    <property type="entry name" value="ORC5_C"/>
</dbReference>
<organism evidence="2 3">
    <name type="scientific">Plasmodiophora brassicae</name>
    <name type="common">Clubroot disease agent</name>
    <dbReference type="NCBI Taxonomy" id="37360"/>
    <lineage>
        <taxon>Eukaryota</taxon>
        <taxon>Sar</taxon>
        <taxon>Rhizaria</taxon>
        <taxon>Endomyxa</taxon>
        <taxon>Phytomyxea</taxon>
        <taxon>Plasmodiophorida</taxon>
        <taxon>Plasmodiophoridae</taxon>
        <taxon>Plasmodiophora</taxon>
    </lineage>
</organism>
<sequence>MRVHQSRLKGAPGFLSVAGQPPSSASLHLCGLYVGVLLCRCQSPPEWSTCVQRNTEQQGRFADAVVVVVMATGFDWASQLHELLHDALSPTLVFVTGQWTDDMFADVVVVPGRGMSADEVLAVVCKRIGVRDLLAPVSLPSAVTVVCTHIAPGDKDLEKLVQAPAAVHGLRLVIATRFPIHVRTDVFSRTLDIVLSADDLVQILAGRCQASDELVRYMIKASDMQDIDELAHHVGLMRPVYEREVSKADGNVTHALLNLKSYLKPLLFDAGTHTISAADVAGYTPQKHIESTTYPPDLSRLSKFILVASFLASYNPIGTDDRIFRHERKQRRRRDREETVVKMPQILCGPREFSLDRMLGILARLRTDKSDVAINENVYTQIADLVAIKYLKIITFSANSGRTILDTTKLVCHIDRDTVECLAKDVGVPFAAYLHAPVS</sequence>
<dbReference type="InterPro" id="IPR020796">
    <property type="entry name" value="ORC5"/>
</dbReference>
<dbReference type="PANTHER" id="PTHR12705:SF0">
    <property type="entry name" value="ORIGIN RECOGNITION COMPLEX SUBUNIT 5"/>
    <property type="match status" value="1"/>
</dbReference>
<dbReference type="GO" id="GO:0003688">
    <property type="term" value="F:DNA replication origin binding"/>
    <property type="evidence" value="ECO:0007669"/>
    <property type="project" value="TreeGrafter"/>
</dbReference>
<dbReference type="Proteomes" id="UP000290189">
    <property type="component" value="Unassembled WGS sequence"/>
</dbReference>
<dbReference type="GO" id="GO:0006270">
    <property type="term" value="P:DNA replication initiation"/>
    <property type="evidence" value="ECO:0007669"/>
    <property type="project" value="TreeGrafter"/>
</dbReference>
<proteinExistence type="predicted"/>
<dbReference type="Pfam" id="PF14630">
    <property type="entry name" value="ORC5_C"/>
    <property type="match status" value="1"/>
</dbReference>
<reference evidence="2 3" key="1">
    <citation type="submission" date="2018-03" db="EMBL/GenBank/DDBJ databases">
        <authorList>
            <person name="Fogelqvist J."/>
        </authorList>
    </citation>
    <scope>NUCLEOTIDE SEQUENCE [LARGE SCALE GENOMIC DNA]</scope>
</reference>
<dbReference type="EMBL" id="OVEO01000009">
    <property type="protein sequence ID" value="SPQ98287.1"/>
    <property type="molecule type" value="Genomic_DNA"/>
</dbReference>
<evidence type="ECO:0000313" key="3">
    <source>
        <dbReference type="Proteomes" id="UP000290189"/>
    </source>
</evidence>
<protein>
    <recommendedName>
        <fullName evidence="1">Origin recognition complex subunit 5 C-terminal domain-containing protein</fullName>
    </recommendedName>
</protein>
<name>A0A3P3YDM6_PLABS</name>
<evidence type="ECO:0000259" key="1">
    <source>
        <dbReference type="Pfam" id="PF14630"/>
    </source>
</evidence>
<evidence type="ECO:0000313" key="2">
    <source>
        <dbReference type="EMBL" id="SPQ98287.1"/>
    </source>
</evidence>
<dbReference type="AlphaFoldDB" id="A0A3P3YDM6"/>
<feature type="domain" description="Origin recognition complex subunit 5 C-terminal" evidence="1">
    <location>
        <begin position="298"/>
        <end position="434"/>
    </location>
</feature>
<dbReference type="PANTHER" id="PTHR12705">
    <property type="entry name" value="ORIGIN RECOGNITION COMPLEX SUBUNIT 5"/>
    <property type="match status" value="1"/>
</dbReference>
<gene>
    <name evidence="2" type="ORF">PLBR_LOCUS5502</name>
</gene>
<dbReference type="GO" id="GO:0005664">
    <property type="term" value="C:nuclear origin of replication recognition complex"/>
    <property type="evidence" value="ECO:0007669"/>
    <property type="project" value="TreeGrafter"/>
</dbReference>
<geneLocation type="mitochondrion" evidence="2"/>
<accession>A0A3P3YDM6</accession>